<accession>A0ACB5PVY2</accession>
<gene>
    <name evidence="1" type="primary">uspA</name>
    <name evidence="1" type="ORF">GCM10011375_34900</name>
</gene>
<name>A0ACB5PVY2_9BACT</name>
<comment type="caution">
    <text evidence="1">The sequence shown here is derived from an EMBL/GenBank/DDBJ whole genome shotgun (WGS) entry which is preliminary data.</text>
</comment>
<reference evidence="1 2" key="1">
    <citation type="journal article" date="2019" name="Int. J. Syst. Evol. Microbiol.">
        <title>The Global Catalogue of Microorganisms (GCM) 10K type strain sequencing project: providing services to taxonomists for standard genome sequencing and annotation.</title>
        <authorList>
            <consortium name="The Broad Institute Genomics Platform"/>
            <consortium name="The Broad Institute Genome Sequencing Center for Infectious Disease"/>
            <person name="Wu L."/>
            <person name="Ma J."/>
        </authorList>
    </citation>
    <scope>NUCLEOTIDE SEQUENCE [LARGE SCALE GENOMIC DNA]</scope>
    <source>
        <strain evidence="1 2">CGMCC 1.12720</strain>
    </source>
</reference>
<dbReference type="Proteomes" id="UP000605392">
    <property type="component" value="Unassembled WGS sequence"/>
</dbReference>
<evidence type="ECO:0000313" key="1">
    <source>
        <dbReference type="EMBL" id="GGF76863.1"/>
    </source>
</evidence>
<protein>
    <submittedName>
        <fullName evidence="1">Universal stress protein UspA</fullName>
    </submittedName>
</protein>
<sequence>MQNILVPTDFSPEAHNAFEVAMQLAHRTHGQITLLHVVDSSAGSGMVTTGGVSSGASLHGVFMVELLQRTKHRMRQLIAEMARIAPEVTVHDQVATGNVDEAILEVIREQHMDLVVIGAHIHAPAFLHLFEMDSHAERLVRLAPCPVLTVKLPAPHFEVRSIVFASDFSQEADRAVKSLRQVCAAFPEATLHLLDVVTRAEDYSNAIDRIHAFADRHHILNYEPDVVNAPQVSIGVPRYAEQSHADLVVMLSHGRTGLWHFLHGGSTAESVAVQAKAPVLTFHPETY</sequence>
<organism evidence="1 2">
    <name type="scientific">Hymenobacter qilianensis</name>
    <dbReference type="NCBI Taxonomy" id="1385715"/>
    <lineage>
        <taxon>Bacteria</taxon>
        <taxon>Pseudomonadati</taxon>
        <taxon>Bacteroidota</taxon>
        <taxon>Cytophagia</taxon>
        <taxon>Cytophagales</taxon>
        <taxon>Hymenobacteraceae</taxon>
        <taxon>Hymenobacter</taxon>
    </lineage>
</organism>
<evidence type="ECO:0000313" key="2">
    <source>
        <dbReference type="Proteomes" id="UP000605392"/>
    </source>
</evidence>
<keyword evidence="2" id="KW-1185">Reference proteome</keyword>
<proteinExistence type="predicted"/>
<dbReference type="EMBL" id="BMFN01000003">
    <property type="protein sequence ID" value="GGF76863.1"/>
    <property type="molecule type" value="Genomic_DNA"/>
</dbReference>